<reference evidence="2 3" key="1">
    <citation type="submission" date="2018-06" db="EMBL/GenBank/DDBJ databases">
        <title>A transcriptomic atlas of mushroom development highlights an independent origin of complex multicellularity.</title>
        <authorList>
            <consortium name="DOE Joint Genome Institute"/>
            <person name="Krizsan K."/>
            <person name="Almasi E."/>
            <person name="Merenyi Z."/>
            <person name="Sahu N."/>
            <person name="Viragh M."/>
            <person name="Koszo T."/>
            <person name="Mondo S."/>
            <person name="Kiss B."/>
            <person name="Balint B."/>
            <person name="Kues U."/>
            <person name="Barry K."/>
            <person name="Hegedus J.C."/>
            <person name="Henrissat B."/>
            <person name="Johnson J."/>
            <person name="Lipzen A."/>
            <person name="Ohm R."/>
            <person name="Nagy I."/>
            <person name="Pangilinan J."/>
            <person name="Yan J."/>
            <person name="Xiong Y."/>
            <person name="Grigoriev I.V."/>
            <person name="Hibbett D.S."/>
            <person name="Nagy L.G."/>
        </authorList>
    </citation>
    <scope>NUCLEOTIDE SEQUENCE [LARGE SCALE GENOMIC DNA]</scope>
    <source>
        <strain evidence="2 3">SZMC22713</strain>
    </source>
</reference>
<feature type="non-terminal residue" evidence="2">
    <location>
        <position position="1"/>
    </location>
</feature>
<keyword evidence="3" id="KW-1185">Reference proteome</keyword>
<sequence length="192" mass="22264">LTVFNRSGSVSSTKFDVHEHPDLFLRVAVGILFLPDQYLGYDDTIDLVKNEIWVKGKAYPIDSVIYQEPSLRGRGTVCFKVVIDGKFGVVKDSWVDNSRVEKEWKLLEEAKGVDNVAQMVDHEILQYRDADDSTERDLFFVKESRRTEIRTHVRLLVTPFGTPIYNFRNKRELLQAFIDIVKSEYPYPDMAQ</sequence>
<feature type="domain" description="Fungal-type protein kinase" evidence="1">
    <location>
        <begin position="2"/>
        <end position="182"/>
    </location>
</feature>
<dbReference type="STRING" id="50990.A0A4Y7PE16"/>
<dbReference type="OrthoDB" id="5584477at2759"/>
<evidence type="ECO:0000313" key="2">
    <source>
        <dbReference type="EMBL" id="TDL13486.1"/>
    </source>
</evidence>
<name>A0A4Y7PE16_9AGAM</name>
<dbReference type="Proteomes" id="UP000294933">
    <property type="component" value="Unassembled WGS sequence"/>
</dbReference>
<protein>
    <recommendedName>
        <fullName evidence="1">Fungal-type protein kinase domain-containing protein</fullName>
    </recommendedName>
</protein>
<organism evidence="2 3">
    <name type="scientific">Rickenella mellea</name>
    <dbReference type="NCBI Taxonomy" id="50990"/>
    <lineage>
        <taxon>Eukaryota</taxon>
        <taxon>Fungi</taxon>
        <taxon>Dikarya</taxon>
        <taxon>Basidiomycota</taxon>
        <taxon>Agaricomycotina</taxon>
        <taxon>Agaricomycetes</taxon>
        <taxon>Hymenochaetales</taxon>
        <taxon>Rickenellaceae</taxon>
        <taxon>Rickenella</taxon>
    </lineage>
</organism>
<dbReference type="AlphaFoldDB" id="A0A4Y7PE16"/>
<dbReference type="PANTHER" id="PTHR38248">
    <property type="entry name" value="FUNK1 6"/>
    <property type="match status" value="1"/>
</dbReference>
<proteinExistence type="predicted"/>
<evidence type="ECO:0000313" key="3">
    <source>
        <dbReference type="Proteomes" id="UP000294933"/>
    </source>
</evidence>
<gene>
    <name evidence="2" type="ORF">BD410DRAFT_735314</name>
</gene>
<dbReference type="PANTHER" id="PTHR38248:SF2">
    <property type="entry name" value="FUNK1 11"/>
    <property type="match status" value="1"/>
</dbReference>
<accession>A0A4Y7PE16</accession>
<evidence type="ECO:0000259" key="1">
    <source>
        <dbReference type="Pfam" id="PF17667"/>
    </source>
</evidence>
<dbReference type="InterPro" id="IPR040976">
    <property type="entry name" value="Pkinase_fungal"/>
</dbReference>
<dbReference type="VEuPathDB" id="FungiDB:BD410DRAFT_735314"/>
<dbReference type="EMBL" id="ML170589">
    <property type="protein sequence ID" value="TDL13486.1"/>
    <property type="molecule type" value="Genomic_DNA"/>
</dbReference>
<dbReference type="Pfam" id="PF17667">
    <property type="entry name" value="Pkinase_fungal"/>
    <property type="match status" value="1"/>
</dbReference>